<accession>A0A0F9NZ30</accession>
<evidence type="ECO:0000313" key="1">
    <source>
        <dbReference type="EMBL" id="KKN23119.1"/>
    </source>
</evidence>
<reference evidence="1" key="1">
    <citation type="journal article" date="2015" name="Nature">
        <title>Complex archaea that bridge the gap between prokaryotes and eukaryotes.</title>
        <authorList>
            <person name="Spang A."/>
            <person name="Saw J.H."/>
            <person name="Jorgensen S.L."/>
            <person name="Zaremba-Niedzwiedzka K."/>
            <person name="Martijn J."/>
            <person name="Lind A.E."/>
            <person name="van Eijk R."/>
            <person name="Schleper C."/>
            <person name="Guy L."/>
            <person name="Ettema T.J."/>
        </authorList>
    </citation>
    <scope>NUCLEOTIDE SEQUENCE</scope>
</reference>
<dbReference type="AlphaFoldDB" id="A0A0F9NZ30"/>
<organism evidence="1">
    <name type="scientific">marine sediment metagenome</name>
    <dbReference type="NCBI Taxonomy" id="412755"/>
    <lineage>
        <taxon>unclassified sequences</taxon>
        <taxon>metagenomes</taxon>
        <taxon>ecological metagenomes</taxon>
    </lineage>
</organism>
<dbReference type="EMBL" id="LAZR01003001">
    <property type="protein sequence ID" value="KKN23119.1"/>
    <property type="molecule type" value="Genomic_DNA"/>
</dbReference>
<proteinExistence type="predicted"/>
<sequence>MINKLAIAETKKVVIPTDNKQTTKAPCLILSFDLGETLKPLLYANTNSTVEVFKDWLQACATFPNRRAVFVVEKTTKLGTTVQSRMVEFYEYEETIGWKFKKQYREQQE</sequence>
<comment type="caution">
    <text evidence="1">The sequence shown here is derived from an EMBL/GenBank/DDBJ whole genome shotgun (WGS) entry which is preliminary data.</text>
</comment>
<gene>
    <name evidence="1" type="ORF">LCGC14_0908010</name>
</gene>
<name>A0A0F9NZ30_9ZZZZ</name>
<protein>
    <submittedName>
        <fullName evidence="1">Uncharacterized protein</fullName>
    </submittedName>
</protein>